<evidence type="ECO:0000313" key="11">
    <source>
        <dbReference type="EMBL" id="EAW32589.1"/>
    </source>
</evidence>
<keyword evidence="8 9" id="KW-0472">Membrane</keyword>
<protein>
    <recommendedName>
        <fullName evidence="9">Sec-independent protein translocase protein TatB</fullName>
    </recommendedName>
</protein>
<accession>A0Y8Y5</accession>
<evidence type="ECO:0000256" key="5">
    <source>
        <dbReference type="ARBA" id="ARBA00022927"/>
    </source>
</evidence>
<keyword evidence="5 9" id="KW-0653">Protein transport</keyword>
<keyword evidence="6 9" id="KW-1133">Transmembrane helix</keyword>
<dbReference type="PRINTS" id="PR01506">
    <property type="entry name" value="TATBPROTEIN"/>
</dbReference>
<dbReference type="PANTHER" id="PTHR33162:SF1">
    <property type="entry name" value="SEC-INDEPENDENT PROTEIN TRANSLOCASE PROTEIN TATA, CHLOROPLASTIC"/>
    <property type="match status" value="1"/>
</dbReference>
<organism evidence="11 12">
    <name type="scientific">marine gamma proteobacterium HTCC2143</name>
    <dbReference type="NCBI Taxonomy" id="247633"/>
    <lineage>
        <taxon>Bacteria</taxon>
        <taxon>Pseudomonadati</taxon>
        <taxon>Pseudomonadota</taxon>
        <taxon>Gammaproteobacteria</taxon>
        <taxon>Cellvibrionales</taxon>
        <taxon>Spongiibacteraceae</taxon>
        <taxon>BD1-7 clade</taxon>
    </lineage>
</organism>
<dbReference type="GO" id="GO:0033281">
    <property type="term" value="C:TAT protein transport complex"/>
    <property type="evidence" value="ECO:0007669"/>
    <property type="project" value="UniProtKB-UniRule"/>
</dbReference>
<comment type="caution">
    <text evidence="11">The sequence shown here is derived from an EMBL/GenBank/DDBJ whole genome shotgun (WGS) entry which is preliminary data.</text>
</comment>
<dbReference type="HAMAP" id="MF_00237">
    <property type="entry name" value="TatB"/>
    <property type="match status" value="1"/>
</dbReference>
<comment type="function">
    <text evidence="9">Part of the twin-arginine translocation (Tat) system that transports large folded proteins containing a characteristic twin-arginine motif in their signal peptide across membranes. Together with TatC, TatB is part of a receptor directly interacting with Tat signal peptides. TatB may form an oligomeric binding site that transiently accommodates folded Tat precursor proteins before their translocation.</text>
</comment>
<evidence type="ECO:0000313" key="12">
    <source>
        <dbReference type="Proteomes" id="UP000004931"/>
    </source>
</evidence>
<dbReference type="GO" id="GO:0043953">
    <property type="term" value="P:protein transport by the Tat complex"/>
    <property type="evidence" value="ECO:0007669"/>
    <property type="project" value="UniProtKB-UniRule"/>
</dbReference>
<sequence>MFDIGFQELLLIGIMSLLIMGPERLPGAIRTSSLWIARLRRSFQQIKSEIEREVGADEIRQQIRNESIMKDLENTKNAIQEQIQMVSDEIPSQFENLPYDSNSSDTNAAPEPESSISQEADDTNVIAPESKP</sequence>
<evidence type="ECO:0000256" key="6">
    <source>
        <dbReference type="ARBA" id="ARBA00022989"/>
    </source>
</evidence>
<dbReference type="EMBL" id="AAVT01000001">
    <property type="protein sequence ID" value="EAW32589.1"/>
    <property type="molecule type" value="Genomic_DNA"/>
</dbReference>
<evidence type="ECO:0000256" key="2">
    <source>
        <dbReference type="ARBA" id="ARBA00022448"/>
    </source>
</evidence>
<keyword evidence="3 9" id="KW-1003">Cell membrane</keyword>
<evidence type="ECO:0000256" key="8">
    <source>
        <dbReference type="ARBA" id="ARBA00023136"/>
    </source>
</evidence>
<dbReference type="Gene3D" id="1.20.5.3310">
    <property type="match status" value="1"/>
</dbReference>
<feature type="region of interest" description="Disordered" evidence="10">
    <location>
        <begin position="91"/>
        <end position="132"/>
    </location>
</feature>
<evidence type="ECO:0000256" key="9">
    <source>
        <dbReference type="HAMAP-Rule" id="MF_00237"/>
    </source>
</evidence>
<dbReference type="NCBIfam" id="TIGR01410">
    <property type="entry name" value="tatB"/>
    <property type="match status" value="1"/>
</dbReference>
<dbReference type="eggNOG" id="COG1826">
    <property type="taxonomic scope" value="Bacteria"/>
</dbReference>
<evidence type="ECO:0000256" key="4">
    <source>
        <dbReference type="ARBA" id="ARBA00022692"/>
    </source>
</evidence>
<comment type="similarity">
    <text evidence="9">Belongs to the TatB family.</text>
</comment>
<evidence type="ECO:0000256" key="7">
    <source>
        <dbReference type="ARBA" id="ARBA00023010"/>
    </source>
</evidence>
<dbReference type="PANTHER" id="PTHR33162">
    <property type="entry name" value="SEC-INDEPENDENT PROTEIN TRANSLOCASE PROTEIN TATA, CHLOROPLASTIC"/>
    <property type="match status" value="1"/>
</dbReference>
<proteinExistence type="inferred from homology"/>
<dbReference type="AlphaFoldDB" id="A0Y8Y5"/>
<dbReference type="InterPro" id="IPR018448">
    <property type="entry name" value="TatB"/>
</dbReference>
<comment type="subcellular location">
    <subcellularLocation>
        <location evidence="9">Cell membrane</location>
        <topology evidence="9">Single-pass membrane protein</topology>
    </subcellularLocation>
    <subcellularLocation>
        <location evidence="1">Membrane</location>
        <topology evidence="1">Single-pass membrane protein</topology>
    </subcellularLocation>
</comment>
<evidence type="ECO:0000256" key="3">
    <source>
        <dbReference type="ARBA" id="ARBA00022475"/>
    </source>
</evidence>
<feature type="compositionally biased region" description="Polar residues" evidence="10">
    <location>
        <begin position="93"/>
        <end position="107"/>
    </location>
</feature>
<keyword evidence="4 9" id="KW-0812">Transmembrane</keyword>
<dbReference type="Proteomes" id="UP000004931">
    <property type="component" value="Unassembled WGS sequence"/>
</dbReference>
<dbReference type="InterPro" id="IPR003369">
    <property type="entry name" value="TatA/B/E"/>
</dbReference>
<keyword evidence="12" id="KW-1185">Reference proteome</keyword>
<dbReference type="GO" id="GO:0008320">
    <property type="term" value="F:protein transmembrane transporter activity"/>
    <property type="evidence" value="ECO:0007669"/>
    <property type="project" value="UniProtKB-UniRule"/>
</dbReference>
<name>A0Y8Y5_9GAMM</name>
<comment type="subunit">
    <text evidence="9">The Tat system comprises two distinct complexes: a TatABC complex, containing multiple copies of TatA, TatB and TatC subunits, and a separate TatA complex, containing only TatA subunits. Substrates initially bind to the TatABC complex, which probably triggers association of the separate TatA complex to form the active translocon.</text>
</comment>
<evidence type="ECO:0000256" key="1">
    <source>
        <dbReference type="ARBA" id="ARBA00004167"/>
    </source>
</evidence>
<dbReference type="Pfam" id="PF02416">
    <property type="entry name" value="TatA_B_E"/>
    <property type="match status" value="1"/>
</dbReference>
<gene>
    <name evidence="9 11" type="primary">tatB</name>
    <name evidence="11" type="ORF">GP2143_15076</name>
</gene>
<reference evidence="11 12" key="1">
    <citation type="journal article" date="2010" name="J. Bacteriol.">
        <title>Genome sequence of the oligotrophic marine Gammaproteobacterium HTCC2143, isolated from the Oregon Coast.</title>
        <authorList>
            <person name="Oh H.M."/>
            <person name="Kang I."/>
            <person name="Ferriera S."/>
            <person name="Giovannoni S.J."/>
            <person name="Cho J.C."/>
        </authorList>
    </citation>
    <scope>NUCLEOTIDE SEQUENCE [LARGE SCALE GENOMIC DNA]</scope>
    <source>
        <strain evidence="11 12">HTCC2143</strain>
    </source>
</reference>
<dbReference type="OrthoDB" id="9816005at2"/>
<keyword evidence="2 9" id="KW-0813">Transport</keyword>
<dbReference type="STRING" id="247633.GP2143_15076"/>
<evidence type="ECO:0000256" key="10">
    <source>
        <dbReference type="SAM" id="MobiDB-lite"/>
    </source>
</evidence>
<keyword evidence="7 9" id="KW-0811">Translocation</keyword>